<feature type="compositionally biased region" description="Basic and acidic residues" evidence="1">
    <location>
        <begin position="105"/>
        <end position="114"/>
    </location>
</feature>
<dbReference type="EMBL" id="JALLPB020000080">
    <property type="protein sequence ID" value="KAL3821894.1"/>
    <property type="molecule type" value="Genomic_DNA"/>
</dbReference>
<dbReference type="InterPro" id="IPR001680">
    <property type="entry name" value="WD40_rpt"/>
</dbReference>
<evidence type="ECO:0000256" key="1">
    <source>
        <dbReference type="SAM" id="MobiDB-lite"/>
    </source>
</evidence>
<dbReference type="SMART" id="SM00320">
    <property type="entry name" value="WD40"/>
    <property type="match status" value="3"/>
</dbReference>
<feature type="compositionally biased region" description="Basic and acidic residues" evidence="1">
    <location>
        <begin position="654"/>
        <end position="665"/>
    </location>
</feature>
<feature type="compositionally biased region" description="Basic and acidic residues" evidence="1">
    <location>
        <begin position="25"/>
        <end position="37"/>
    </location>
</feature>
<accession>A0ABD3SBN2</accession>
<dbReference type="SUPFAM" id="SSF50978">
    <property type="entry name" value="WD40 repeat-like"/>
    <property type="match status" value="1"/>
</dbReference>
<dbReference type="Gene3D" id="2.130.10.10">
    <property type="entry name" value="YVTN repeat-like/Quinoprotein amine dehydrogenase"/>
    <property type="match status" value="1"/>
</dbReference>
<dbReference type="InterPro" id="IPR015943">
    <property type="entry name" value="WD40/YVTN_repeat-like_dom_sf"/>
</dbReference>
<evidence type="ECO:0000313" key="3">
    <source>
        <dbReference type="Proteomes" id="UP001530377"/>
    </source>
</evidence>
<dbReference type="PANTHER" id="PTHR44675:SF1">
    <property type="entry name" value="P21-ACTIVATED PROTEIN KINASE-INTERACTING PROTEIN 1"/>
    <property type="match status" value="1"/>
</dbReference>
<feature type="compositionally biased region" description="Basic residues" evidence="1">
    <location>
        <begin position="680"/>
        <end position="691"/>
    </location>
</feature>
<feature type="region of interest" description="Disordered" evidence="1">
    <location>
        <begin position="403"/>
        <end position="440"/>
    </location>
</feature>
<dbReference type="AlphaFoldDB" id="A0ABD3SBN2"/>
<feature type="compositionally biased region" description="Acidic residues" evidence="1">
    <location>
        <begin position="527"/>
        <end position="544"/>
    </location>
</feature>
<feature type="region of interest" description="Disordered" evidence="1">
    <location>
        <begin position="85"/>
        <end position="119"/>
    </location>
</feature>
<dbReference type="Proteomes" id="UP001530377">
    <property type="component" value="Unassembled WGS sequence"/>
</dbReference>
<feature type="region of interest" description="Disordered" evidence="1">
    <location>
        <begin position="499"/>
        <end position="564"/>
    </location>
</feature>
<dbReference type="InterPro" id="IPR036322">
    <property type="entry name" value="WD40_repeat_dom_sf"/>
</dbReference>
<name>A0ABD3SBN2_9STRA</name>
<feature type="region of interest" description="Disordered" evidence="1">
    <location>
        <begin position="590"/>
        <end position="665"/>
    </location>
</feature>
<evidence type="ECO:0000313" key="2">
    <source>
        <dbReference type="EMBL" id="KAL3821894.1"/>
    </source>
</evidence>
<comment type="caution">
    <text evidence="2">The sequence shown here is derived from an EMBL/GenBank/DDBJ whole genome shotgun (WGS) entry which is preliminary data.</text>
</comment>
<sequence length="691" mass="73946">MQNTRLHNNNNNNNDDDDDDDDDDIHTRLAPRLERLGRGGRGGGGISNHEDNMGTRRNMLPSRLVVIVGTYDGVLAGWDTAPPTIVLPPSSSPGGENANENDDGESSHESHRTNEIGIESRLLRNKNDGKYLKMTFATAAHEGSVRCIDVASATPPSSSSSSSTDVIGPGMLLSGGYDESINVYDLSKRAQSGELRTPNDLGSPSCCAFAPPSNRRVVVDDVDGGGGGDDAQVGGSTNTTTHAIVGTSTGKVIIYKRGDWSVQHVSSGHDSHGVNCVAVHPTGRMALTGGTGDGRLILWDLVKGRLAYVHRIKPTRRRGVNTKRIESINHIVWSGDGTRYAYCHGSKIVARDATTGEDLLDVDMSPNCTKVNMVAFVGGDEGMFLAAACDDGGLPVLEVGRLFDDDDDDKGEDDDDYGDDDEDHDDDYDDGEDGKKAATTRRAIMAIEPVDGPVAGDDRFKCIRSVEGGSGFLVVTANSGGVVSLMDLEGAVRMMLTPDRYNDDDDDDDDDDGAGKKSSTSNRGRDDDDDDDDDDEDQSDDDQSDSSSSNEEVEVAVEILDSVRVGSGARITDLAVWSYGGKRNYDRALDFVDSKEGGSDTSSDDGDDSSEDEEGEPSGVIVATSVEGEGGAGGNKRKPQHPPTTRGRGGYNKRANDRIELDPEAVEKARKLVGQAKEHEKRKRRKLSKKS</sequence>
<keyword evidence="3" id="KW-1185">Reference proteome</keyword>
<feature type="compositionally biased region" description="Acidic residues" evidence="1">
    <location>
        <begin position="502"/>
        <end position="512"/>
    </location>
</feature>
<feature type="compositionally biased region" description="Acidic residues" evidence="1">
    <location>
        <begin position="404"/>
        <end position="432"/>
    </location>
</feature>
<organism evidence="2 3">
    <name type="scientific">Cyclostephanos tholiformis</name>
    <dbReference type="NCBI Taxonomy" id="382380"/>
    <lineage>
        <taxon>Eukaryota</taxon>
        <taxon>Sar</taxon>
        <taxon>Stramenopiles</taxon>
        <taxon>Ochrophyta</taxon>
        <taxon>Bacillariophyta</taxon>
        <taxon>Coscinodiscophyceae</taxon>
        <taxon>Thalassiosirophycidae</taxon>
        <taxon>Stephanodiscales</taxon>
        <taxon>Stephanodiscaceae</taxon>
        <taxon>Cyclostephanos</taxon>
    </lineage>
</organism>
<proteinExistence type="predicted"/>
<gene>
    <name evidence="2" type="ORF">ACHAXA_008428</name>
</gene>
<dbReference type="PANTHER" id="PTHR44675">
    <property type="entry name" value="PAK1 INTERACTING PROTEIN 1"/>
    <property type="match status" value="1"/>
</dbReference>
<dbReference type="InterPro" id="IPR051959">
    <property type="entry name" value="PAK1-Kinase_Regulator"/>
</dbReference>
<feature type="region of interest" description="Disordered" evidence="1">
    <location>
        <begin position="672"/>
        <end position="691"/>
    </location>
</feature>
<feature type="compositionally biased region" description="Acidic residues" evidence="1">
    <location>
        <begin position="602"/>
        <end position="616"/>
    </location>
</feature>
<feature type="compositionally biased region" description="Acidic residues" evidence="1">
    <location>
        <begin position="14"/>
        <end position="24"/>
    </location>
</feature>
<reference evidence="2 3" key="1">
    <citation type="submission" date="2024-10" db="EMBL/GenBank/DDBJ databases">
        <title>Updated reference genomes for cyclostephanoid diatoms.</title>
        <authorList>
            <person name="Roberts W.R."/>
            <person name="Alverson A.J."/>
        </authorList>
    </citation>
    <scope>NUCLEOTIDE SEQUENCE [LARGE SCALE GENOMIC DNA]</scope>
    <source>
        <strain evidence="2 3">AJA228-03</strain>
    </source>
</reference>
<protein>
    <submittedName>
        <fullName evidence="2">Uncharacterized protein</fullName>
    </submittedName>
</protein>
<dbReference type="Pfam" id="PF00400">
    <property type="entry name" value="WD40"/>
    <property type="match status" value="1"/>
</dbReference>
<feature type="region of interest" description="Disordered" evidence="1">
    <location>
        <begin position="1"/>
        <end position="55"/>
    </location>
</feature>